<evidence type="ECO:0000313" key="2">
    <source>
        <dbReference type="Proteomes" id="UP000623687"/>
    </source>
</evidence>
<dbReference type="GeneID" id="59380131"/>
<dbReference type="RefSeq" id="XP_036629196.1">
    <property type="nucleotide sequence ID" value="XM_036779807.1"/>
</dbReference>
<comment type="caution">
    <text evidence="1">The sequence shown here is derived from an EMBL/GenBank/DDBJ whole genome shotgun (WGS) entry which is preliminary data.</text>
</comment>
<dbReference type="EMBL" id="JACETU010000007">
    <property type="protein sequence ID" value="KAF7425002.1"/>
    <property type="molecule type" value="Genomic_DNA"/>
</dbReference>
<accession>A0A8H6ZRD6</accession>
<name>A0A8H6ZRD6_PLEOS</name>
<gene>
    <name evidence="1" type="ORF">PC9H_010313</name>
</gene>
<dbReference type="VEuPathDB" id="FungiDB:PC9H_010313"/>
<dbReference type="AlphaFoldDB" id="A0A8H6ZRD6"/>
<reference evidence="1" key="1">
    <citation type="submission" date="2019-07" db="EMBL/GenBank/DDBJ databases">
        <authorList>
            <person name="Palmer J.M."/>
        </authorList>
    </citation>
    <scope>NUCLEOTIDE SEQUENCE</scope>
    <source>
        <strain evidence="1">PC9</strain>
    </source>
</reference>
<evidence type="ECO:0000313" key="1">
    <source>
        <dbReference type="EMBL" id="KAF7425002.1"/>
    </source>
</evidence>
<keyword evidence="2" id="KW-1185">Reference proteome</keyword>
<proteinExistence type="predicted"/>
<organism evidence="1 2">
    <name type="scientific">Pleurotus ostreatus</name>
    <name type="common">Oyster mushroom</name>
    <name type="synonym">White-rot fungus</name>
    <dbReference type="NCBI Taxonomy" id="5322"/>
    <lineage>
        <taxon>Eukaryota</taxon>
        <taxon>Fungi</taxon>
        <taxon>Dikarya</taxon>
        <taxon>Basidiomycota</taxon>
        <taxon>Agaricomycotina</taxon>
        <taxon>Agaricomycetes</taxon>
        <taxon>Agaricomycetidae</taxon>
        <taxon>Agaricales</taxon>
        <taxon>Pleurotineae</taxon>
        <taxon>Pleurotaceae</taxon>
        <taxon>Pleurotus</taxon>
    </lineage>
</organism>
<sequence>MFAHRVALSICENPSDDTLSLTYAFHHLHPSSATLICSGLDADAAQKISLSYSLPPSESPGKSRQCSVDIKTRHINGVYDIIFPRHYEVDLGLVQLSVKNGDKVVISVGSTLTNRSLTSLPSVGVANILLEPAFHLKL</sequence>
<dbReference type="Proteomes" id="UP000623687">
    <property type="component" value="Unassembled WGS sequence"/>
</dbReference>
<protein>
    <submittedName>
        <fullName evidence="1">Uncharacterized protein</fullName>
    </submittedName>
</protein>